<dbReference type="Proteomes" id="UP000682811">
    <property type="component" value="Unassembled WGS sequence"/>
</dbReference>
<accession>A0A919YAG4</accession>
<comment type="caution">
    <text evidence="1">The sequence shown here is derived from an EMBL/GenBank/DDBJ whole genome shotgun (WGS) entry which is preliminary data.</text>
</comment>
<evidence type="ECO:0000313" key="1">
    <source>
        <dbReference type="EMBL" id="GIO47961.1"/>
    </source>
</evidence>
<proteinExistence type="predicted"/>
<reference evidence="1 2" key="1">
    <citation type="submission" date="2021-03" db="EMBL/GenBank/DDBJ databases">
        <title>Antimicrobial resistance genes in bacteria isolated from Japanese honey, and their potential for conferring macrolide and lincosamide resistance in the American foulbrood pathogen Paenibacillus larvae.</title>
        <authorList>
            <person name="Okamoto M."/>
            <person name="Kumagai M."/>
            <person name="Kanamori H."/>
            <person name="Takamatsu D."/>
        </authorList>
    </citation>
    <scope>NUCLEOTIDE SEQUENCE [LARGE SCALE GENOMIC DNA]</scope>
    <source>
        <strain evidence="1 2">J34TS1</strain>
    </source>
</reference>
<dbReference type="EMBL" id="BORT01000011">
    <property type="protein sequence ID" value="GIO47961.1"/>
    <property type="molecule type" value="Genomic_DNA"/>
</dbReference>
<evidence type="ECO:0000313" key="2">
    <source>
        <dbReference type="Proteomes" id="UP000682811"/>
    </source>
</evidence>
<organism evidence="1 2">
    <name type="scientific">Paenibacillus azoreducens</name>
    <dbReference type="NCBI Taxonomy" id="116718"/>
    <lineage>
        <taxon>Bacteria</taxon>
        <taxon>Bacillati</taxon>
        <taxon>Bacillota</taxon>
        <taxon>Bacilli</taxon>
        <taxon>Bacillales</taxon>
        <taxon>Paenibacillaceae</taxon>
        <taxon>Paenibacillus</taxon>
    </lineage>
</organism>
<name>A0A919YAG4_9BACL</name>
<dbReference type="AlphaFoldDB" id="A0A919YAG4"/>
<sequence>MAKGITLQELDSSAFVNLVPYLGTTSNNGDAFSITTVVPIDVNQKFTIKFNAASSTAPILKINDGTSHPIKKANGNNAKLYASVYTLFWDGSAFILQGEGGGGNAQPGDVLAGKTFTNDDGEAKGTMPNRGNMRLTPTNQRVTIPEGYHNGSGYVDPVYPPSPNATTGKVTIPAYSYKDIPAPAGMQYTAFAFYNDGNDNNSGFAFPYGYKFNNTHQQNVYINNFGYSSVNIQCQSSYETTLNYYQGYIPS</sequence>
<gene>
    <name evidence="1" type="ORF">J34TS1_27260</name>
</gene>
<keyword evidence="2" id="KW-1185">Reference proteome</keyword>
<dbReference type="RefSeq" id="WP_212978704.1">
    <property type="nucleotide sequence ID" value="NZ_AP025343.1"/>
</dbReference>
<protein>
    <submittedName>
        <fullName evidence="1">Uncharacterized protein</fullName>
    </submittedName>
</protein>